<evidence type="ECO:0000256" key="4">
    <source>
        <dbReference type="SAM" id="SignalP"/>
    </source>
</evidence>
<reference evidence="6 7" key="1">
    <citation type="submission" date="2018-09" db="EMBL/GenBank/DDBJ databases">
        <title>Genomic Encyclopedia of Archaeal and Bacterial Type Strains, Phase II (KMG-II): from individual species to whole genera.</title>
        <authorList>
            <person name="Goeker M."/>
        </authorList>
    </citation>
    <scope>NUCLEOTIDE SEQUENCE [LARGE SCALE GENOMIC DNA]</scope>
    <source>
        <strain evidence="6 7">DSM 17008</strain>
    </source>
</reference>
<evidence type="ECO:0000256" key="2">
    <source>
        <dbReference type="ARBA" id="ARBA00022448"/>
    </source>
</evidence>
<dbReference type="PANTHER" id="PTHR30290:SF9">
    <property type="entry name" value="OLIGOPEPTIDE-BINDING PROTEIN APPA"/>
    <property type="match status" value="1"/>
</dbReference>
<dbReference type="InterPro" id="IPR050035">
    <property type="entry name" value="NikA"/>
</dbReference>
<dbReference type="PROSITE" id="PS51257">
    <property type="entry name" value="PROKAR_LIPOPROTEIN"/>
    <property type="match status" value="1"/>
</dbReference>
<dbReference type="GO" id="GO:0015833">
    <property type="term" value="P:peptide transport"/>
    <property type="evidence" value="ECO:0007669"/>
    <property type="project" value="TreeGrafter"/>
</dbReference>
<dbReference type="CDD" id="cd08490">
    <property type="entry name" value="PBP2_NikA_DppA_OppA_like_3"/>
    <property type="match status" value="1"/>
</dbReference>
<dbReference type="Pfam" id="PF00496">
    <property type="entry name" value="SBP_bac_5"/>
    <property type="match status" value="1"/>
</dbReference>
<dbReference type="PANTHER" id="PTHR30290">
    <property type="entry name" value="PERIPLASMIC BINDING COMPONENT OF ABC TRANSPORTER"/>
    <property type="match status" value="1"/>
</dbReference>
<feature type="chain" id="PRO_5019504527" evidence="4">
    <location>
        <begin position="23"/>
        <end position="495"/>
    </location>
</feature>
<sequence>MKKWPFYLAASSLMLSACQAPGAEEQDTDSSITFAFHYPTEVLNPAVDANYTSVRMGIAETLAYTGEEGIEPWLAESWENTGNNTWTFQIKEDITFHDGTDLDAEAVQASLEETIEQSPAMREALGISSMEAEGQELTITTEETNHFLPSELVHPNTAVFKEEEDVIGTGPFEVASFRANQDLELTRYEEYWDGAAQVEEATVLFNEDANSRMAALRSGDADIVYRPPVEETEAAAEEFQVDTVSSLRTHQLLYQMDNPDLQDDNVREALDILIDREAVVEAMNGEAEEAFGPFLEDFSFAANKENNENSIEKASALLEEAGYTFEDGRAVKDGEALEFSLVTYSARPELPIAAQILQDRAEQAGITIDIQLNEQIDDYLLSNDSWDLTIYSYVTAPRGDAGYFLNTAYTPDGGLNFGGLEDPELSEIIDSFNAESDPEIRDSYAVEATELILDKHYHSFIVHPSNSVAMQENITGWETSPSEYYMLTNEVGVEE</sequence>
<dbReference type="InterPro" id="IPR030678">
    <property type="entry name" value="Peptide/Ni-bd"/>
</dbReference>
<dbReference type="SUPFAM" id="SSF53850">
    <property type="entry name" value="Periplasmic binding protein-like II"/>
    <property type="match status" value="1"/>
</dbReference>
<dbReference type="GO" id="GO:0042597">
    <property type="term" value="C:periplasmic space"/>
    <property type="evidence" value="ECO:0007669"/>
    <property type="project" value="UniProtKB-ARBA"/>
</dbReference>
<dbReference type="AlphaFoldDB" id="A0A419V7G0"/>
<feature type="domain" description="Solute-binding protein family 5" evidence="5">
    <location>
        <begin position="70"/>
        <end position="413"/>
    </location>
</feature>
<dbReference type="GO" id="GO:1904680">
    <property type="term" value="F:peptide transmembrane transporter activity"/>
    <property type="evidence" value="ECO:0007669"/>
    <property type="project" value="TreeGrafter"/>
</dbReference>
<organism evidence="6 7">
    <name type="scientific">Sinobaca qinghaiensis</name>
    <dbReference type="NCBI Taxonomy" id="342944"/>
    <lineage>
        <taxon>Bacteria</taxon>
        <taxon>Bacillati</taxon>
        <taxon>Bacillota</taxon>
        <taxon>Bacilli</taxon>
        <taxon>Bacillales</taxon>
        <taxon>Sporolactobacillaceae</taxon>
        <taxon>Sinobaca</taxon>
    </lineage>
</organism>
<dbReference type="Gene3D" id="3.40.190.10">
    <property type="entry name" value="Periplasmic binding protein-like II"/>
    <property type="match status" value="1"/>
</dbReference>
<accession>A0A419V7G0</accession>
<keyword evidence="3 4" id="KW-0732">Signal</keyword>
<dbReference type="Proteomes" id="UP000285120">
    <property type="component" value="Unassembled WGS sequence"/>
</dbReference>
<dbReference type="NCBIfam" id="NF045468">
    <property type="entry name" value="Opp5A_nikA"/>
    <property type="match status" value="1"/>
</dbReference>
<dbReference type="GO" id="GO:0043190">
    <property type="term" value="C:ATP-binding cassette (ABC) transporter complex"/>
    <property type="evidence" value="ECO:0007669"/>
    <property type="project" value="InterPro"/>
</dbReference>
<keyword evidence="7" id="KW-1185">Reference proteome</keyword>
<comment type="similarity">
    <text evidence="1">Belongs to the bacterial solute-binding protein 5 family.</text>
</comment>
<evidence type="ECO:0000256" key="3">
    <source>
        <dbReference type="ARBA" id="ARBA00022729"/>
    </source>
</evidence>
<protein>
    <submittedName>
        <fullName evidence="6">Peptide/nickel transport system substrate-binding protein</fullName>
    </submittedName>
</protein>
<proteinExistence type="inferred from homology"/>
<evidence type="ECO:0000313" key="7">
    <source>
        <dbReference type="Proteomes" id="UP000285120"/>
    </source>
</evidence>
<dbReference type="InterPro" id="IPR000914">
    <property type="entry name" value="SBP_5_dom"/>
</dbReference>
<dbReference type="RefSeq" id="WP_170146789.1">
    <property type="nucleotide sequence ID" value="NZ_RAPK01000006.1"/>
</dbReference>
<evidence type="ECO:0000313" key="6">
    <source>
        <dbReference type="EMBL" id="RKD75893.1"/>
    </source>
</evidence>
<keyword evidence="2" id="KW-0813">Transport</keyword>
<evidence type="ECO:0000259" key="5">
    <source>
        <dbReference type="Pfam" id="PF00496"/>
    </source>
</evidence>
<evidence type="ECO:0000256" key="1">
    <source>
        <dbReference type="ARBA" id="ARBA00005695"/>
    </source>
</evidence>
<dbReference type="Gene3D" id="3.10.105.10">
    <property type="entry name" value="Dipeptide-binding Protein, Domain 3"/>
    <property type="match status" value="1"/>
</dbReference>
<comment type="caution">
    <text evidence="6">The sequence shown here is derived from an EMBL/GenBank/DDBJ whole genome shotgun (WGS) entry which is preliminary data.</text>
</comment>
<dbReference type="PIRSF" id="PIRSF002741">
    <property type="entry name" value="MppA"/>
    <property type="match status" value="1"/>
</dbReference>
<dbReference type="InterPro" id="IPR039424">
    <property type="entry name" value="SBP_5"/>
</dbReference>
<gene>
    <name evidence="6" type="ORF">ATL39_0103</name>
</gene>
<name>A0A419V7G0_9BACL</name>
<dbReference type="EMBL" id="RAPK01000006">
    <property type="protein sequence ID" value="RKD75893.1"/>
    <property type="molecule type" value="Genomic_DNA"/>
</dbReference>
<feature type="signal peptide" evidence="4">
    <location>
        <begin position="1"/>
        <end position="22"/>
    </location>
</feature>